<sequence>MLFSNIFMFYLFKQLQVYSERENLYRMKSQQSKLQYQYVKDLESKNLETKKILHDIKRHLAVLSTLKDTQDSPEYISNYINQINLSIDSVEITNYTDSPIVNLLINNKKNIAKENEINYTTRSENISFDFMEEIDQTTLFSNILDNAFEEAAIVTSSNKFVSITICTINDFKIVNISNSYDPDNHKNNKNHMGLGLHNVQDVARKYQANLTIDDNKKQGIFEVQLSFL</sequence>
<name>A0A510WDT1_ENTTH</name>
<reference evidence="2 3" key="1">
    <citation type="submission" date="2019-07" db="EMBL/GenBank/DDBJ databases">
        <title>Whole genome shotgun sequence of Enterococcus thailandicus NBRC 101867.</title>
        <authorList>
            <person name="Hosoyama A."/>
            <person name="Uohara A."/>
            <person name="Ohji S."/>
            <person name="Ichikawa N."/>
        </authorList>
    </citation>
    <scope>NUCLEOTIDE SEQUENCE [LARGE SCALE GENOMIC DNA]</scope>
    <source>
        <strain evidence="2 3">NBRC 101867</strain>
    </source>
</reference>
<protein>
    <recommendedName>
        <fullName evidence="1">Sensor histidine kinase NatK-like C-terminal domain-containing protein</fullName>
    </recommendedName>
</protein>
<dbReference type="InterPro" id="IPR036890">
    <property type="entry name" value="HATPase_C_sf"/>
</dbReference>
<dbReference type="PANTHER" id="PTHR40448">
    <property type="entry name" value="TWO-COMPONENT SENSOR HISTIDINE KINASE"/>
    <property type="match status" value="1"/>
</dbReference>
<evidence type="ECO:0000313" key="2">
    <source>
        <dbReference type="EMBL" id="GEK37334.1"/>
    </source>
</evidence>
<dbReference type="Pfam" id="PF14501">
    <property type="entry name" value="HATPase_c_5"/>
    <property type="match status" value="1"/>
</dbReference>
<dbReference type="InterPro" id="IPR032834">
    <property type="entry name" value="NatK-like_C"/>
</dbReference>
<dbReference type="Proteomes" id="UP000321361">
    <property type="component" value="Unassembled WGS sequence"/>
</dbReference>
<feature type="domain" description="Sensor histidine kinase NatK-like C-terminal" evidence="1">
    <location>
        <begin position="131"/>
        <end position="223"/>
    </location>
</feature>
<accession>A0A510WDT1</accession>
<dbReference type="Gene3D" id="3.30.565.10">
    <property type="entry name" value="Histidine kinase-like ATPase, C-terminal domain"/>
    <property type="match status" value="1"/>
</dbReference>
<evidence type="ECO:0000313" key="3">
    <source>
        <dbReference type="Proteomes" id="UP000321361"/>
    </source>
</evidence>
<comment type="caution">
    <text evidence="2">The sequence shown here is derived from an EMBL/GenBank/DDBJ whole genome shotgun (WGS) entry which is preliminary data.</text>
</comment>
<dbReference type="SUPFAM" id="SSF55874">
    <property type="entry name" value="ATPase domain of HSP90 chaperone/DNA topoisomerase II/histidine kinase"/>
    <property type="match status" value="1"/>
</dbReference>
<dbReference type="GO" id="GO:0042802">
    <property type="term" value="F:identical protein binding"/>
    <property type="evidence" value="ECO:0007669"/>
    <property type="project" value="TreeGrafter"/>
</dbReference>
<dbReference type="AlphaFoldDB" id="A0A510WDT1"/>
<proteinExistence type="predicted"/>
<evidence type="ECO:0000259" key="1">
    <source>
        <dbReference type="Pfam" id="PF14501"/>
    </source>
</evidence>
<dbReference type="EMBL" id="BJUG01000008">
    <property type="protein sequence ID" value="GEK37334.1"/>
    <property type="molecule type" value="Genomic_DNA"/>
</dbReference>
<organism evidence="2 3">
    <name type="scientific">Enterococcus thailandicus</name>
    <dbReference type="NCBI Taxonomy" id="417368"/>
    <lineage>
        <taxon>Bacteria</taxon>
        <taxon>Bacillati</taxon>
        <taxon>Bacillota</taxon>
        <taxon>Bacilli</taxon>
        <taxon>Lactobacillales</taxon>
        <taxon>Enterococcaceae</taxon>
        <taxon>Enterococcus</taxon>
    </lineage>
</organism>
<gene>
    <name evidence="2" type="ORF">ETH01_16210</name>
</gene>
<dbReference type="PANTHER" id="PTHR40448:SF1">
    <property type="entry name" value="TWO-COMPONENT SENSOR HISTIDINE KINASE"/>
    <property type="match status" value="1"/>
</dbReference>